<evidence type="ECO:0000313" key="2">
    <source>
        <dbReference type="EMBL" id="MEK0082807.1"/>
    </source>
</evidence>
<evidence type="ECO:0000256" key="1">
    <source>
        <dbReference type="SAM" id="MobiDB-lite"/>
    </source>
</evidence>
<sequence length="67" mass="7087">MLDRLRARLGAAVGWLVALGSLLDFLGKKDGWTDARAERPLRPAGAMQGSREAAESVTKVAPPRSAA</sequence>
<dbReference type="Proteomes" id="UP001375743">
    <property type="component" value="Unassembled WGS sequence"/>
</dbReference>
<feature type="region of interest" description="Disordered" evidence="1">
    <location>
        <begin position="37"/>
        <end position="67"/>
    </location>
</feature>
<gene>
    <name evidence="2" type="ORF">U1T56_06575</name>
</gene>
<evidence type="ECO:0000313" key="3">
    <source>
        <dbReference type="Proteomes" id="UP001375743"/>
    </source>
</evidence>
<organism evidence="2 3">
    <name type="scientific">Benzoatithermus flavus</name>
    <dbReference type="NCBI Taxonomy" id="3108223"/>
    <lineage>
        <taxon>Bacteria</taxon>
        <taxon>Pseudomonadati</taxon>
        <taxon>Pseudomonadota</taxon>
        <taxon>Alphaproteobacteria</taxon>
        <taxon>Geminicoccales</taxon>
        <taxon>Geminicoccaceae</taxon>
        <taxon>Benzoatithermus</taxon>
    </lineage>
</organism>
<comment type="caution">
    <text evidence="2">The sequence shown here is derived from an EMBL/GenBank/DDBJ whole genome shotgun (WGS) entry which is preliminary data.</text>
</comment>
<name>A0ABU8XNN1_9PROT</name>
<keyword evidence="3" id="KW-1185">Reference proteome</keyword>
<reference evidence="2 3" key="1">
    <citation type="submission" date="2024-01" db="EMBL/GenBank/DDBJ databases">
        <title>Multi-omics insights into the function and evolution of sodium benzoate biodegradation pathways in Benzoatithermus flavus gen. nov., sp. nov. from hot spring.</title>
        <authorList>
            <person name="Hu C.-J."/>
            <person name="Li W.-J."/>
        </authorList>
    </citation>
    <scope>NUCLEOTIDE SEQUENCE [LARGE SCALE GENOMIC DNA]</scope>
    <source>
        <strain evidence="2 3">SYSU G07066</strain>
    </source>
</reference>
<proteinExistence type="predicted"/>
<accession>A0ABU8XNN1</accession>
<dbReference type="RefSeq" id="WP_418158661.1">
    <property type="nucleotide sequence ID" value="NZ_JBBLZC010000005.1"/>
</dbReference>
<protein>
    <submittedName>
        <fullName evidence="2">Uncharacterized protein</fullName>
    </submittedName>
</protein>
<dbReference type="EMBL" id="JBBLZC010000005">
    <property type="protein sequence ID" value="MEK0082807.1"/>
    <property type="molecule type" value="Genomic_DNA"/>
</dbReference>